<sequence length="159" mass="18255">MDSSDINRFFGTNEEPSLSEILASWRTLEHRLDLAEIEDRSGKTLYMFSDLSEGHGYKQNLLTRYLLTLICRIPKDILIEIFVFTRNRTGDSCIKGYLKTSRAYYLLLILSFKGWEINVMSVFEFCLVVLVGKSRLHEITGPVTILLLAANPYHCILKG</sequence>
<dbReference type="InParanoid" id="A0A369KGR8"/>
<comment type="caution">
    <text evidence="1">The sequence shown here is derived from an EMBL/GenBank/DDBJ whole genome shotgun (WGS) entry which is preliminary data.</text>
</comment>
<name>A0A369KGR8_HYPMA</name>
<proteinExistence type="predicted"/>
<evidence type="ECO:0000313" key="2">
    <source>
        <dbReference type="Proteomes" id="UP000076154"/>
    </source>
</evidence>
<dbReference type="Proteomes" id="UP000076154">
    <property type="component" value="Unassembled WGS sequence"/>
</dbReference>
<gene>
    <name evidence="1" type="ORF">Hypma_004926</name>
</gene>
<protein>
    <submittedName>
        <fullName evidence="1">Uncharacterized protein</fullName>
    </submittedName>
</protein>
<dbReference type="EMBL" id="LUEZ02000003">
    <property type="protein sequence ID" value="RDB30924.1"/>
    <property type="molecule type" value="Genomic_DNA"/>
</dbReference>
<accession>A0A369KGR8</accession>
<organism evidence="1 2">
    <name type="scientific">Hypsizygus marmoreus</name>
    <name type="common">White beech mushroom</name>
    <name type="synonym">Agaricus marmoreus</name>
    <dbReference type="NCBI Taxonomy" id="39966"/>
    <lineage>
        <taxon>Eukaryota</taxon>
        <taxon>Fungi</taxon>
        <taxon>Dikarya</taxon>
        <taxon>Basidiomycota</taxon>
        <taxon>Agaricomycotina</taxon>
        <taxon>Agaricomycetes</taxon>
        <taxon>Agaricomycetidae</taxon>
        <taxon>Agaricales</taxon>
        <taxon>Tricholomatineae</taxon>
        <taxon>Lyophyllaceae</taxon>
        <taxon>Hypsizygus</taxon>
    </lineage>
</organism>
<dbReference type="OrthoDB" id="3248197at2759"/>
<keyword evidence="2" id="KW-1185">Reference proteome</keyword>
<dbReference type="AlphaFoldDB" id="A0A369KGR8"/>
<evidence type="ECO:0000313" key="1">
    <source>
        <dbReference type="EMBL" id="RDB30924.1"/>
    </source>
</evidence>
<reference evidence="1" key="1">
    <citation type="submission" date="2018-04" db="EMBL/GenBank/DDBJ databases">
        <title>Whole genome sequencing of Hypsizygus marmoreus.</title>
        <authorList>
            <person name="Choi I.-G."/>
            <person name="Min B."/>
            <person name="Kim J.-G."/>
            <person name="Kim S."/>
            <person name="Oh Y.-L."/>
            <person name="Kong W.-S."/>
            <person name="Park H."/>
            <person name="Jeong J."/>
            <person name="Song E.-S."/>
        </authorList>
    </citation>
    <scope>NUCLEOTIDE SEQUENCE [LARGE SCALE GENOMIC DNA]</scope>
    <source>
        <strain evidence="1">51987-8</strain>
    </source>
</reference>